<dbReference type="RefSeq" id="WP_254010697.1">
    <property type="nucleotide sequence ID" value="NZ_JAMZMM010000031.1"/>
</dbReference>
<proteinExistence type="predicted"/>
<keyword evidence="5" id="KW-1185">Reference proteome</keyword>
<dbReference type="InterPro" id="IPR027417">
    <property type="entry name" value="P-loop_NTPase"/>
</dbReference>
<organism evidence="4 5">
    <name type="scientific">Limnofasciculus baicalensis BBK-W-15</name>
    <dbReference type="NCBI Taxonomy" id="2699891"/>
    <lineage>
        <taxon>Bacteria</taxon>
        <taxon>Bacillati</taxon>
        <taxon>Cyanobacteriota</taxon>
        <taxon>Cyanophyceae</taxon>
        <taxon>Coleofasciculales</taxon>
        <taxon>Coleofasciculaceae</taxon>
        <taxon>Limnofasciculus</taxon>
        <taxon>Limnofasciculus baicalensis</taxon>
    </lineage>
</organism>
<name>A0AAE3KKU4_9CYAN</name>
<dbReference type="InterPro" id="IPR004155">
    <property type="entry name" value="PBS_lyase_HEAT"/>
</dbReference>
<accession>A0AAE3KKU4</accession>
<dbReference type="PANTHER" id="PTHR12697">
    <property type="entry name" value="PBS LYASE HEAT-LIKE PROTEIN"/>
    <property type="match status" value="1"/>
</dbReference>
<dbReference type="InterPro" id="IPR054569">
    <property type="entry name" value="NNH2"/>
</dbReference>
<gene>
    <name evidence="4" type="ORF">NJ959_05285</name>
</gene>
<dbReference type="SUPFAM" id="SSF48371">
    <property type="entry name" value="ARM repeat"/>
    <property type="match status" value="2"/>
</dbReference>
<evidence type="ECO:0000313" key="5">
    <source>
        <dbReference type="Proteomes" id="UP001204953"/>
    </source>
</evidence>
<dbReference type="PANTHER" id="PTHR12697:SF5">
    <property type="entry name" value="DEOXYHYPUSINE HYDROXYLASE"/>
    <property type="match status" value="1"/>
</dbReference>
<dbReference type="AlphaFoldDB" id="A0AAE3KKU4"/>
<dbReference type="InterPro" id="IPR007111">
    <property type="entry name" value="NACHT_NTPase"/>
</dbReference>
<evidence type="ECO:0000256" key="1">
    <source>
        <dbReference type="ARBA" id="ARBA00022549"/>
    </source>
</evidence>
<comment type="caution">
    <text evidence="4">The sequence shown here is derived from an EMBL/GenBank/DDBJ whole genome shotgun (WGS) entry which is preliminary data.</text>
</comment>
<dbReference type="Gene3D" id="1.25.10.10">
    <property type="entry name" value="Leucine-rich Repeat Variant"/>
    <property type="match status" value="3"/>
</dbReference>
<evidence type="ECO:0000313" key="4">
    <source>
        <dbReference type="EMBL" id="MCP2727890.1"/>
    </source>
</evidence>
<dbReference type="InterPro" id="IPR016024">
    <property type="entry name" value="ARM-type_fold"/>
</dbReference>
<keyword evidence="1" id="KW-0042">Antenna complex</keyword>
<dbReference type="EMBL" id="JAMZMM010000031">
    <property type="protein sequence ID" value="MCP2727890.1"/>
    <property type="molecule type" value="Genomic_DNA"/>
</dbReference>
<dbReference type="SUPFAM" id="SSF52540">
    <property type="entry name" value="P-loop containing nucleoside triphosphate hydrolases"/>
    <property type="match status" value="1"/>
</dbReference>
<dbReference type="GO" id="GO:0030089">
    <property type="term" value="C:phycobilisome"/>
    <property type="evidence" value="ECO:0007669"/>
    <property type="project" value="UniProtKB-KW"/>
</dbReference>
<keyword evidence="2" id="KW-0605">Phycobilisome</keyword>
<sequence length="1153" mass="130515">MDPVSMMVAAWLGQWATEKIAEVLLGGVTSPLKAGDLGKALKKCATLADKEIPLFYSCEPRFVPGLLDRVFKDLAVEELQKPLKNEGIPNLDYLVHAFKLALDDRPQIKSNIKVDLIQPWLQIFVNAYFQRSQEYLRFQVAKADYFEQLANWFDDVKFAGISVPGQEVDKSAQLAHIFVMPDVVEEGNPGDSWFDGDFSPELGGSRQGELLRERRLWTEFDSHSGRRFNARQLLSQSQSKKVVLLGAPGVGKTTLLSYFAVMLAQLPLQKGDYENITPIQKGNCENLLGLDGNTDWLPILIKMRDWVRQPDLSILDYAKYFAEKTMSVKPLPQGFFEYWLEDGRALILLDGLDEVAQEAKRYNMVRRIENFLGQFHQNRAIITSRPAGYKRDFFKTDEFPHYELQSFDDSKIEEFINRWYDSRVPDKAEAIRRKDSLRKALAENDRITLLARNPLLLTIIALIHRYQALLPRERYKLYDKAVETLLTSWDANKEISDRTTLQYLRLDDLQGLMESLAYWIHTQGGTGDKEGGTLIDKDELIEQLARDIKTLKQLQPREAKNEAKRFVEFMRERTGLLNEQGQDCYAFVHKTFQEYLTAQYIKELADNEDDFDIVLNHIRDRIHDQHWREVLLLLIAQQKQKKAARAIQTVLDCGSEYEKWLHRDLLFAGSCLAENPKNLNIADKGLSGRILEGLVDLEVADSDKVGERVKEQVFKIICRLNESDFEAEALKLLKARAGNIYPERLLQYRAALGEKEAVIAHWLEKLQDQNSDVRSETARALVRLRQDSEIVVNALILRLEDEVSSVRAWAARALGELGKGSETVVDALLLRLEDDNFFVRLYAVGALDKLGQNSDRVVNALLLRFNDLDSNVRAQAVNALGKLGQATETIVNTLLLGLGDEDSYVNYETALALSKLGQNSDKVVNALILRLDDRDSNIRARAALALAELGQVTETIVNTLLLGLGDKQNPDVRVWATNVLSKLGQESETVVNALLLRLDDEYSEVRYRAAIALAELGQNSEMVVNTLRFCLDDEDSDLCYQAAIALAKLEQDSETVVNILLLGPEDQDIHLFDLAANVLGKLGQTSETVVNALLLSLDDPDYAYLDVAPNVWGKLGKTSSHITPAVVQWLEQHQDSDYIRSGIDALWDLLTGE</sequence>
<dbReference type="Pfam" id="PF05729">
    <property type="entry name" value="NACHT"/>
    <property type="match status" value="1"/>
</dbReference>
<dbReference type="InterPro" id="IPR011989">
    <property type="entry name" value="ARM-like"/>
</dbReference>
<evidence type="ECO:0000259" key="3">
    <source>
        <dbReference type="PROSITE" id="PS50837"/>
    </source>
</evidence>
<feature type="domain" description="NACHT" evidence="3">
    <location>
        <begin position="240"/>
        <end position="386"/>
    </location>
</feature>
<protein>
    <submittedName>
        <fullName evidence="4">HEAT repeat domain-containing protein</fullName>
    </submittedName>
</protein>
<dbReference type="Pfam" id="PF22734">
    <property type="entry name" value="NNH2"/>
    <property type="match status" value="1"/>
</dbReference>
<dbReference type="PROSITE" id="PS50837">
    <property type="entry name" value="NACHT"/>
    <property type="match status" value="1"/>
</dbReference>
<dbReference type="GO" id="GO:0016491">
    <property type="term" value="F:oxidoreductase activity"/>
    <property type="evidence" value="ECO:0007669"/>
    <property type="project" value="TreeGrafter"/>
</dbReference>
<evidence type="ECO:0000256" key="2">
    <source>
        <dbReference type="ARBA" id="ARBA00022738"/>
    </source>
</evidence>
<dbReference type="SMART" id="SM00567">
    <property type="entry name" value="EZ_HEAT"/>
    <property type="match status" value="9"/>
</dbReference>
<dbReference type="Pfam" id="PF13646">
    <property type="entry name" value="HEAT_2"/>
    <property type="match status" value="3"/>
</dbReference>
<dbReference type="Proteomes" id="UP001204953">
    <property type="component" value="Unassembled WGS sequence"/>
</dbReference>
<dbReference type="Gene3D" id="3.40.50.300">
    <property type="entry name" value="P-loop containing nucleotide triphosphate hydrolases"/>
    <property type="match status" value="1"/>
</dbReference>
<reference evidence="4" key="1">
    <citation type="submission" date="2022-06" db="EMBL/GenBank/DDBJ databases">
        <title>New cyanobacteria of genus Symplocastrum in benthos of Lake Baikal.</title>
        <authorList>
            <person name="Sorokovikova E."/>
            <person name="Tikhonova I."/>
            <person name="Krasnopeev A."/>
            <person name="Evseev P."/>
            <person name="Gladkikh A."/>
            <person name="Belykh O."/>
        </authorList>
    </citation>
    <scope>NUCLEOTIDE SEQUENCE</scope>
    <source>
        <strain evidence="4">BBK-W-15</strain>
    </source>
</reference>